<dbReference type="STRING" id="763407.A0A162USX0"/>
<dbReference type="CDD" id="cd02094">
    <property type="entry name" value="P-type_ATPase_Cu-like"/>
    <property type="match status" value="1"/>
</dbReference>
<dbReference type="InterPro" id="IPR017969">
    <property type="entry name" value="Heavy-metal-associated_CS"/>
</dbReference>
<evidence type="ECO:0000256" key="4">
    <source>
        <dbReference type="ARBA" id="ARBA00022692"/>
    </source>
</evidence>
<keyword evidence="13" id="KW-0186">Copper</keyword>
<dbReference type="SFLD" id="SFLDF00027">
    <property type="entry name" value="p-type_atpase"/>
    <property type="match status" value="1"/>
</dbReference>
<dbReference type="GeneID" id="28988554"/>
<dbReference type="InterPro" id="IPR059000">
    <property type="entry name" value="ATPase_P-type_domA"/>
</dbReference>
<keyword evidence="11" id="KW-1278">Translocase</keyword>
<keyword evidence="3" id="KW-0813">Transport</keyword>
<evidence type="ECO:0000259" key="18">
    <source>
        <dbReference type="PROSITE" id="PS50846"/>
    </source>
</evidence>
<dbReference type="RefSeq" id="XP_018295882.1">
    <property type="nucleotide sequence ID" value="XM_018427648.1"/>
</dbReference>
<feature type="transmembrane region" description="Helical" evidence="16">
    <location>
        <begin position="987"/>
        <end position="1008"/>
    </location>
</feature>
<feature type="transmembrane region" description="Helical" evidence="16">
    <location>
        <begin position="358"/>
        <end position="381"/>
    </location>
</feature>
<feature type="compositionally biased region" description="Low complexity" evidence="17">
    <location>
        <begin position="446"/>
        <end position="455"/>
    </location>
</feature>
<dbReference type="PANTHER" id="PTHR43520:SF8">
    <property type="entry name" value="P-TYPE CU(+) TRANSPORTER"/>
    <property type="match status" value="1"/>
</dbReference>
<dbReference type="SUPFAM" id="SSF55008">
    <property type="entry name" value="HMA, heavy metal-associated domain"/>
    <property type="match status" value="3"/>
</dbReference>
<comment type="subcellular location">
    <subcellularLocation>
        <location evidence="1">Endomembrane system</location>
        <topology evidence="1">Multi-pass membrane protein</topology>
    </subcellularLocation>
    <subcellularLocation>
        <location evidence="16">Membrane</location>
    </subcellularLocation>
</comment>
<dbReference type="NCBIfam" id="TIGR00003">
    <property type="entry name" value="copper ion binding protein"/>
    <property type="match status" value="2"/>
</dbReference>
<dbReference type="Gene3D" id="3.40.1110.10">
    <property type="entry name" value="Calcium-transporting ATPase, cytoplasmic domain N"/>
    <property type="match status" value="1"/>
</dbReference>
<dbReference type="PRINTS" id="PR00119">
    <property type="entry name" value="CATATPASE"/>
</dbReference>
<dbReference type="EMBL" id="KV440974">
    <property type="protein sequence ID" value="OAD77842.1"/>
    <property type="molecule type" value="Genomic_DNA"/>
</dbReference>
<evidence type="ECO:0000313" key="19">
    <source>
        <dbReference type="EMBL" id="OAD77842.1"/>
    </source>
</evidence>
<comment type="similarity">
    <text evidence="2 16">Belongs to the cation transport ATPase (P-type) (TC 3.A.3) family. Type IB subfamily.</text>
</comment>
<dbReference type="Gene3D" id="3.30.70.100">
    <property type="match status" value="3"/>
</dbReference>
<dbReference type="InterPro" id="IPR008250">
    <property type="entry name" value="ATPase_P-typ_transduc_dom_A_sf"/>
</dbReference>
<dbReference type="GO" id="GO:0055070">
    <property type="term" value="P:copper ion homeostasis"/>
    <property type="evidence" value="ECO:0007669"/>
    <property type="project" value="TreeGrafter"/>
</dbReference>
<dbReference type="NCBIfam" id="TIGR01525">
    <property type="entry name" value="ATPase-IB_hvy"/>
    <property type="match status" value="1"/>
</dbReference>
<dbReference type="GO" id="GO:0012505">
    <property type="term" value="C:endomembrane system"/>
    <property type="evidence" value="ECO:0007669"/>
    <property type="project" value="UniProtKB-SubCell"/>
</dbReference>
<evidence type="ECO:0000256" key="17">
    <source>
        <dbReference type="SAM" id="MobiDB-lite"/>
    </source>
</evidence>
<keyword evidence="6" id="KW-0677">Repeat</keyword>
<keyword evidence="7 16" id="KW-0547">Nucleotide-binding</keyword>
<dbReference type="PRINTS" id="PR00120">
    <property type="entry name" value="HATPASE"/>
</dbReference>
<keyword evidence="14" id="KW-0406">Ion transport</keyword>
<gene>
    <name evidence="19" type="ORF">PHYBLDRAFT_10188</name>
</gene>
<feature type="non-terminal residue" evidence="19">
    <location>
        <position position="1019"/>
    </location>
</feature>
<dbReference type="InterPro" id="IPR023298">
    <property type="entry name" value="ATPase_P-typ_TM_dom_sf"/>
</dbReference>
<dbReference type="InterPro" id="IPR023299">
    <property type="entry name" value="ATPase_P-typ_cyto_dom_N"/>
</dbReference>
<feature type="domain" description="HMA" evidence="18">
    <location>
        <begin position="181"/>
        <end position="247"/>
    </location>
</feature>
<evidence type="ECO:0000256" key="3">
    <source>
        <dbReference type="ARBA" id="ARBA00022448"/>
    </source>
</evidence>
<keyword evidence="9 16" id="KW-0067">ATP-binding</keyword>
<proteinExistence type="inferred from homology"/>
<evidence type="ECO:0000256" key="15">
    <source>
        <dbReference type="ARBA" id="ARBA00023136"/>
    </source>
</evidence>
<dbReference type="PROSITE" id="PS01047">
    <property type="entry name" value="HMA_1"/>
    <property type="match status" value="3"/>
</dbReference>
<dbReference type="Pfam" id="PF00702">
    <property type="entry name" value="Hydrolase"/>
    <property type="match status" value="1"/>
</dbReference>
<dbReference type="InterPro" id="IPR006122">
    <property type="entry name" value="HMA_Cu_ion-bd"/>
</dbReference>
<dbReference type="NCBIfam" id="TIGR01494">
    <property type="entry name" value="ATPase_P-type"/>
    <property type="match status" value="2"/>
</dbReference>
<evidence type="ECO:0000256" key="10">
    <source>
        <dbReference type="ARBA" id="ARBA00022842"/>
    </source>
</evidence>
<keyword evidence="5 16" id="KW-0479">Metal-binding</keyword>
<dbReference type="SUPFAM" id="SSF81653">
    <property type="entry name" value="Calcium ATPase, transduction domain A"/>
    <property type="match status" value="1"/>
</dbReference>
<dbReference type="InParanoid" id="A0A162USX0"/>
<dbReference type="SFLD" id="SFLDS00003">
    <property type="entry name" value="Haloacid_Dehalogenase"/>
    <property type="match status" value="1"/>
</dbReference>
<dbReference type="Pfam" id="PF00122">
    <property type="entry name" value="E1-E2_ATPase"/>
    <property type="match status" value="1"/>
</dbReference>
<evidence type="ECO:0000256" key="2">
    <source>
        <dbReference type="ARBA" id="ARBA00006024"/>
    </source>
</evidence>
<evidence type="ECO:0000256" key="12">
    <source>
        <dbReference type="ARBA" id="ARBA00022989"/>
    </source>
</evidence>
<dbReference type="InterPro" id="IPR001757">
    <property type="entry name" value="P_typ_ATPase"/>
</dbReference>
<dbReference type="GO" id="GO:0016887">
    <property type="term" value="F:ATP hydrolysis activity"/>
    <property type="evidence" value="ECO:0007669"/>
    <property type="project" value="InterPro"/>
</dbReference>
<keyword evidence="12 16" id="KW-1133">Transmembrane helix</keyword>
<keyword evidence="10" id="KW-0460">Magnesium</keyword>
<dbReference type="VEuPathDB" id="FungiDB:PHYBLDRAFT_10188"/>
<dbReference type="InterPro" id="IPR018303">
    <property type="entry name" value="ATPase_P-typ_P_site"/>
</dbReference>
<keyword evidence="4 16" id="KW-0812">Transmembrane</keyword>
<feature type="transmembrane region" description="Helical" evidence="16">
    <location>
        <begin position="578"/>
        <end position="599"/>
    </location>
</feature>
<evidence type="ECO:0000256" key="11">
    <source>
        <dbReference type="ARBA" id="ARBA00022967"/>
    </source>
</evidence>
<dbReference type="SUPFAM" id="SSF81665">
    <property type="entry name" value="Calcium ATPase, transmembrane domain M"/>
    <property type="match status" value="1"/>
</dbReference>
<reference evidence="20" key="1">
    <citation type="submission" date="2015-06" db="EMBL/GenBank/DDBJ databases">
        <title>Expansion of signal transduction pathways in fungi by whole-genome duplication.</title>
        <authorList>
            <consortium name="DOE Joint Genome Institute"/>
            <person name="Corrochano L.M."/>
            <person name="Kuo A."/>
            <person name="Marcet-Houben M."/>
            <person name="Polaino S."/>
            <person name="Salamov A."/>
            <person name="Villalobos J.M."/>
            <person name="Alvarez M.I."/>
            <person name="Avalos J."/>
            <person name="Benito E.P."/>
            <person name="Benoit I."/>
            <person name="Burger G."/>
            <person name="Camino L.P."/>
            <person name="Canovas D."/>
            <person name="Cerda-Olmedo E."/>
            <person name="Cheng J.-F."/>
            <person name="Dominguez A."/>
            <person name="Elias M."/>
            <person name="Eslava A.P."/>
            <person name="Glaser F."/>
            <person name="Grimwood J."/>
            <person name="Gutierrez G."/>
            <person name="Heitman J."/>
            <person name="Henrissat B."/>
            <person name="Iturriaga E.A."/>
            <person name="Lang B.F."/>
            <person name="Lavin J.L."/>
            <person name="Lee S."/>
            <person name="Li W."/>
            <person name="Lindquist E."/>
            <person name="Lopez-Garcia S."/>
            <person name="Luque E.M."/>
            <person name="Marcos A.T."/>
            <person name="Martin J."/>
            <person name="McCluskey K."/>
            <person name="Medina H.R."/>
            <person name="Miralles-Duran A."/>
            <person name="Miyazaki A."/>
            <person name="Munoz-Torres E."/>
            <person name="Oguiza J.A."/>
            <person name="Ohm R."/>
            <person name="Olmedo M."/>
            <person name="Orejas M."/>
            <person name="Ortiz-Castellanos L."/>
            <person name="Pisabarro A.G."/>
            <person name="Rodriguez-Romero J."/>
            <person name="Ruiz-Herrera J."/>
            <person name="Ruiz-Vazquez R."/>
            <person name="Sanz C."/>
            <person name="Schackwitz W."/>
            <person name="Schmutz J."/>
            <person name="Shahriari M."/>
            <person name="Shelest E."/>
            <person name="Silva-Franco F."/>
            <person name="Soanes D."/>
            <person name="Syed K."/>
            <person name="Tagua V.G."/>
            <person name="Talbot N.J."/>
            <person name="Thon M."/>
            <person name="De vries R.P."/>
            <person name="Wiebenga A."/>
            <person name="Yadav J.S."/>
            <person name="Braun E.L."/>
            <person name="Baker S."/>
            <person name="Garre V."/>
            <person name="Horwitz B."/>
            <person name="Torres-Martinez S."/>
            <person name="Idnurm A."/>
            <person name="Herrera-Estrella A."/>
            <person name="Gabaldon T."/>
            <person name="Grigoriev I.V."/>
        </authorList>
    </citation>
    <scope>NUCLEOTIDE SEQUENCE [LARGE SCALE GENOMIC DNA]</scope>
    <source>
        <strain evidence="20">NRRL 1555(-)</strain>
    </source>
</reference>
<evidence type="ECO:0000256" key="5">
    <source>
        <dbReference type="ARBA" id="ARBA00022723"/>
    </source>
</evidence>
<feature type="domain" description="HMA" evidence="18">
    <location>
        <begin position="98"/>
        <end position="166"/>
    </location>
</feature>
<dbReference type="GO" id="GO:0043682">
    <property type="term" value="F:P-type divalent copper transporter activity"/>
    <property type="evidence" value="ECO:0007669"/>
    <property type="project" value="TreeGrafter"/>
</dbReference>
<dbReference type="InterPro" id="IPR036163">
    <property type="entry name" value="HMA_dom_sf"/>
</dbReference>
<evidence type="ECO:0000256" key="8">
    <source>
        <dbReference type="ARBA" id="ARBA00022796"/>
    </source>
</evidence>
<dbReference type="OrthoDB" id="432719at2759"/>
<keyword evidence="20" id="KW-1185">Reference proteome</keyword>
<accession>A0A162USX0</accession>
<dbReference type="GO" id="GO:0016020">
    <property type="term" value="C:membrane"/>
    <property type="evidence" value="ECO:0007669"/>
    <property type="project" value="UniProtKB-SubCell"/>
</dbReference>
<dbReference type="Pfam" id="PF00403">
    <property type="entry name" value="HMA"/>
    <property type="match status" value="3"/>
</dbReference>
<evidence type="ECO:0000313" key="20">
    <source>
        <dbReference type="Proteomes" id="UP000077315"/>
    </source>
</evidence>
<dbReference type="FunFam" id="3.30.70.100:FF:000001">
    <property type="entry name" value="ATPase copper transporting beta"/>
    <property type="match status" value="1"/>
</dbReference>
<evidence type="ECO:0000256" key="6">
    <source>
        <dbReference type="ARBA" id="ARBA00022737"/>
    </source>
</evidence>
<dbReference type="AlphaFoldDB" id="A0A162USX0"/>
<dbReference type="GO" id="GO:0005507">
    <property type="term" value="F:copper ion binding"/>
    <property type="evidence" value="ECO:0007669"/>
    <property type="project" value="InterPro"/>
</dbReference>
<dbReference type="Gene3D" id="3.40.50.1000">
    <property type="entry name" value="HAD superfamily/HAD-like"/>
    <property type="match status" value="1"/>
</dbReference>
<dbReference type="SFLD" id="SFLDG00002">
    <property type="entry name" value="C1.7:_P-type_atpase_like"/>
    <property type="match status" value="1"/>
</dbReference>
<evidence type="ECO:0000256" key="16">
    <source>
        <dbReference type="RuleBase" id="RU362081"/>
    </source>
</evidence>
<dbReference type="SUPFAM" id="SSF81660">
    <property type="entry name" value="Metal cation-transporting ATPase, ATP-binding domain N"/>
    <property type="match status" value="1"/>
</dbReference>
<feature type="transmembrane region" description="Helical" evidence="16">
    <location>
        <begin position="619"/>
        <end position="640"/>
    </location>
</feature>
<keyword evidence="15 16" id="KW-0472">Membrane</keyword>
<sequence>ISGMTCSHCTNAIHKALSELPSVLPDSIQVSLDTATAKLSFKIPSPPEITPDYLRDTIEDMGYDVEGIDWNDDNTSQQDNTTQEIERQSQQEQLPSYKTATFSVIGMTCSHCVQTVNKALAGLPGVIVDSIKVSLDQKNAVLSFQGDYIQPSLFTSTIVDLGYDVPKEEDEEGNNNSGNLTVTKLTVTGMTCSSCVANIERTVMKQPGVTSCQVNLLSKTAVIRHDPSIVGARSLANMIEQIGYKAELSHSQSSDALSDQRKTMRETMDKEIKILLSRFLWSLLFAVPVVLISMIFMMAVPGTQRVHQVFVLPIVPGLSVGDLILFVLATPVQFWLGLPFYVKAYRSLRYAHTANMETLVAMGTTVAYVTSVASVASAIAMKQQGSMSRNYFETSVLLITFIHFGKWLEALAKGKTAETITKLMDLQPEKAILVEVKKPEKENDSDSSGLGSMSLKEGQKDVEHKEHAEEMLQEREIDSKDIQVGDILKVNAGARIPCDGKVWKGDSSADESMITGESVPVLKKESDSVITATINLTSPIYIRAIRVGNDTTLSRIIQMVQDAQASPKAPIEHLADNISSVFVPIVIVLALITYIIWQVLSSLNMYPDEWVPMGESKTIFSVMLGVSVLVIACPCGLGLASPTAVMVGTGVAARYGVLVKGGGYALEMANRITTVAFDKTGTLTLGKPSVTDSWINNATASKQTELVLWKILGRVASGSNHPLSKSIEQRARDIIASQPRQSIFSGDTLLEDDIELPNDSTSNDSSNENDNSVISDFQGIALTNAKEIPGRGLIATLTLSAEAARHLPAVIRHQRALNTAIADIARPESKAVIAALQTKGIEVWMVTGDNVRTGQVIGEQLGIPKEFVLAGVKPEQKADKIRNLQRRGTRAVVAMIGDGINDSPALAQADVGISVGSATDIAIEAASIVLIRNNLMDLLIMYDVSRTVVRRIRLNFLWAFLYNVFAIPIAAGILYPGTGEGLPPYIAGLAMVASSVSVVCSSLLLRLYRPPKDSQSQKI</sequence>
<dbReference type="InterPro" id="IPR027256">
    <property type="entry name" value="P-typ_ATPase_IB"/>
</dbReference>
<dbReference type="InterPro" id="IPR006121">
    <property type="entry name" value="HMA_dom"/>
</dbReference>
<dbReference type="PROSITE" id="PS50846">
    <property type="entry name" value="HMA_2"/>
    <property type="match status" value="3"/>
</dbReference>
<evidence type="ECO:0000256" key="1">
    <source>
        <dbReference type="ARBA" id="ARBA00004127"/>
    </source>
</evidence>
<feature type="transmembrane region" description="Helical" evidence="16">
    <location>
        <begin position="956"/>
        <end position="975"/>
    </location>
</feature>
<dbReference type="Gene3D" id="2.70.150.10">
    <property type="entry name" value="Calcium-transporting ATPase, cytoplasmic transduction domain A"/>
    <property type="match status" value="1"/>
</dbReference>
<dbReference type="Proteomes" id="UP000077315">
    <property type="component" value="Unassembled WGS sequence"/>
</dbReference>
<dbReference type="PROSITE" id="PS00154">
    <property type="entry name" value="ATPASE_E1_E2"/>
    <property type="match status" value="1"/>
</dbReference>
<feature type="non-terminal residue" evidence="19">
    <location>
        <position position="1"/>
    </location>
</feature>
<dbReference type="InterPro" id="IPR044492">
    <property type="entry name" value="P_typ_ATPase_HD_dom"/>
</dbReference>
<dbReference type="InterPro" id="IPR023214">
    <property type="entry name" value="HAD_sf"/>
</dbReference>
<feature type="transmembrane region" description="Helical" evidence="16">
    <location>
        <begin position="310"/>
        <end position="338"/>
    </location>
</feature>
<name>A0A162USX0_PHYB8</name>
<dbReference type="InterPro" id="IPR036412">
    <property type="entry name" value="HAD-like_sf"/>
</dbReference>
<evidence type="ECO:0000256" key="13">
    <source>
        <dbReference type="ARBA" id="ARBA00023008"/>
    </source>
</evidence>
<evidence type="ECO:0000256" key="9">
    <source>
        <dbReference type="ARBA" id="ARBA00022840"/>
    </source>
</evidence>
<evidence type="ECO:0000256" key="14">
    <source>
        <dbReference type="ARBA" id="ARBA00023065"/>
    </source>
</evidence>
<dbReference type="PANTHER" id="PTHR43520">
    <property type="entry name" value="ATP7, ISOFORM B"/>
    <property type="match status" value="1"/>
</dbReference>
<dbReference type="CDD" id="cd00371">
    <property type="entry name" value="HMA"/>
    <property type="match status" value="3"/>
</dbReference>
<keyword evidence="8" id="KW-0187">Copper transport</keyword>
<feature type="domain" description="HMA" evidence="18">
    <location>
        <begin position="1"/>
        <end position="66"/>
    </location>
</feature>
<feature type="region of interest" description="Disordered" evidence="17">
    <location>
        <begin position="438"/>
        <end position="461"/>
    </location>
</feature>
<protein>
    <recommendedName>
        <fullName evidence="18">HMA domain-containing protein</fullName>
    </recommendedName>
</protein>
<evidence type="ECO:0000256" key="7">
    <source>
        <dbReference type="ARBA" id="ARBA00022741"/>
    </source>
</evidence>
<organism evidence="19 20">
    <name type="scientific">Phycomyces blakesleeanus (strain ATCC 8743b / DSM 1359 / FGSC 10004 / NBRC 33097 / NRRL 1555)</name>
    <dbReference type="NCBI Taxonomy" id="763407"/>
    <lineage>
        <taxon>Eukaryota</taxon>
        <taxon>Fungi</taxon>
        <taxon>Fungi incertae sedis</taxon>
        <taxon>Mucoromycota</taxon>
        <taxon>Mucoromycotina</taxon>
        <taxon>Mucoromycetes</taxon>
        <taxon>Mucorales</taxon>
        <taxon>Phycomycetaceae</taxon>
        <taxon>Phycomyces</taxon>
    </lineage>
</organism>
<feature type="transmembrane region" description="Helical" evidence="16">
    <location>
        <begin position="279"/>
        <end position="298"/>
    </location>
</feature>
<dbReference type="SUPFAM" id="SSF56784">
    <property type="entry name" value="HAD-like"/>
    <property type="match status" value="1"/>
</dbReference>
<dbReference type="GO" id="GO:0005524">
    <property type="term" value="F:ATP binding"/>
    <property type="evidence" value="ECO:0007669"/>
    <property type="project" value="UniProtKB-UniRule"/>
</dbReference>